<dbReference type="Pfam" id="PF12796">
    <property type="entry name" value="Ank_2"/>
    <property type="match status" value="1"/>
</dbReference>
<keyword evidence="2 3" id="KW-0040">ANK repeat</keyword>
<keyword evidence="1" id="KW-0677">Repeat</keyword>
<dbReference type="PROSITE" id="PS50088">
    <property type="entry name" value="ANK_REPEAT"/>
    <property type="match status" value="2"/>
</dbReference>
<reference evidence="4" key="1">
    <citation type="journal article" date="2020" name="Fungal Divers.">
        <title>Resolving the Mortierellaceae phylogeny through synthesis of multi-gene phylogenetics and phylogenomics.</title>
        <authorList>
            <person name="Vandepol N."/>
            <person name="Liber J."/>
            <person name="Desiro A."/>
            <person name="Na H."/>
            <person name="Kennedy M."/>
            <person name="Barry K."/>
            <person name="Grigoriev I.V."/>
            <person name="Miller A.N."/>
            <person name="O'Donnell K."/>
            <person name="Stajich J.E."/>
            <person name="Bonito G."/>
        </authorList>
    </citation>
    <scope>NUCLEOTIDE SEQUENCE</scope>
    <source>
        <strain evidence="4">MES-2147</strain>
    </source>
</reference>
<evidence type="ECO:0000313" key="5">
    <source>
        <dbReference type="Proteomes" id="UP000749646"/>
    </source>
</evidence>
<dbReference type="PANTHER" id="PTHR24171">
    <property type="entry name" value="ANKYRIN REPEAT DOMAIN-CONTAINING PROTEIN 39-RELATED"/>
    <property type="match status" value="1"/>
</dbReference>
<dbReference type="Proteomes" id="UP000749646">
    <property type="component" value="Unassembled WGS sequence"/>
</dbReference>
<dbReference type="PROSITE" id="PS50297">
    <property type="entry name" value="ANK_REP_REGION"/>
    <property type="match status" value="2"/>
</dbReference>
<name>A0A9P6MFS6_9FUNG</name>
<evidence type="ECO:0000313" key="4">
    <source>
        <dbReference type="EMBL" id="KAF9997419.1"/>
    </source>
</evidence>
<dbReference type="EMBL" id="JAAAHW010001006">
    <property type="protein sequence ID" value="KAF9997419.1"/>
    <property type="molecule type" value="Genomic_DNA"/>
</dbReference>
<dbReference type="PANTHER" id="PTHR24171:SF9">
    <property type="entry name" value="ANKYRIN REPEAT DOMAIN-CONTAINING PROTEIN 39"/>
    <property type="match status" value="1"/>
</dbReference>
<sequence>MTPPTGCVDHDLPGHVCNHVPTSLSESVDELEFSRSIHAACINNNIARVQAILAKGNSRTGASPASALDSAGYTALHYASRTGNKEICTLLLNVGAEVDAKTPELGTTPLMRAVQQNHLAIARLLVSYGANIDESNSDRENVFHILTIVAKNNKSNNPNDESFLELARWLRMKARNQEEGTLDRMLAAQDIRGRTPAQCLGEDSAAFPTLAEVLSL</sequence>
<protein>
    <submittedName>
        <fullName evidence="4">Uncharacterized protein</fullName>
    </submittedName>
</protein>
<gene>
    <name evidence="4" type="ORF">BGZ65_007009</name>
</gene>
<dbReference type="InterPro" id="IPR002110">
    <property type="entry name" value="Ankyrin_rpt"/>
</dbReference>
<dbReference type="OrthoDB" id="194358at2759"/>
<feature type="repeat" description="ANK" evidence="3">
    <location>
        <begin position="71"/>
        <end position="103"/>
    </location>
</feature>
<evidence type="ECO:0000256" key="3">
    <source>
        <dbReference type="PROSITE-ProRule" id="PRU00023"/>
    </source>
</evidence>
<evidence type="ECO:0000256" key="1">
    <source>
        <dbReference type="ARBA" id="ARBA00022737"/>
    </source>
</evidence>
<comment type="caution">
    <text evidence="4">The sequence shown here is derived from an EMBL/GenBank/DDBJ whole genome shotgun (WGS) entry which is preliminary data.</text>
</comment>
<evidence type="ECO:0000256" key="2">
    <source>
        <dbReference type="ARBA" id="ARBA00023043"/>
    </source>
</evidence>
<feature type="repeat" description="ANK" evidence="3">
    <location>
        <begin position="105"/>
        <end position="137"/>
    </location>
</feature>
<dbReference type="Gene3D" id="1.25.40.20">
    <property type="entry name" value="Ankyrin repeat-containing domain"/>
    <property type="match status" value="1"/>
</dbReference>
<organism evidence="4 5">
    <name type="scientific">Modicella reniformis</name>
    <dbReference type="NCBI Taxonomy" id="1440133"/>
    <lineage>
        <taxon>Eukaryota</taxon>
        <taxon>Fungi</taxon>
        <taxon>Fungi incertae sedis</taxon>
        <taxon>Mucoromycota</taxon>
        <taxon>Mortierellomycotina</taxon>
        <taxon>Mortierellomycetes</taxon>
        <taxon>Mortierellales</taxon>
        <taxon>Mortierellaceae</taxon>
        <taxon>Modicella</taxon>
    </lineage>
</organism>
<dbReference type="InterPro" id="IPR036770">
    <property type="entry name" value="Ankyrin_rpt-contain_sf"/>
</dbReference>
<accession>A0A9P6MFS6</accession>
<dbReference type="PRINTS" id="PR01415">
    <property type="entry name" value="ANKYRIN"/>
</dbReference>
<dbReference type="SMART" id="SM00248">
    <property type="entry name" value="ANK"/>
    <property type="match status" value="3"/>
</dbReference>
<dbReference type="AlphaFoldDB" id="A0A9P6MFS6"/>
<keyword evidence="5" id="KW-1185">Reference proteome</keyword>
<proteinExistence type="predicted"/>
<dbReference type="SUPFAM" id="SSF48403">
    <property type="entry name" value="Ankyrin repeat"/>
    <property type="match status" value="1"/>
</dbReference>